<sequence>MRTATSLSWPAGQQMKKEVEQTSCAGRRRRVGKAWRISINATPNARASTATFKTMSSISTRYPLRSRGLAPAPPPPPPPPVATRNIEYTRPRSFQAAFSTRQETQLLLVTSSFSTTEISTWQKRSTEVKSWLRSLERALSWMEDVLDGFGQRMTQSLTSGQPGAVDGILKVLQKISNTEKIEMVEEETHYSRDSRK</sequence>
<dbReference type="EMBL" id="LASV01000038">
    <property type="protein sequence ID" value="KKA25068.1"/>
    <property type="molecule type" value="Genomic_DNA"/>
</dbReference>
<evidence type="ECO:0000313" key="3">
    <source>
        <dbReference type="Proteomes" id="UP000053958"/>
    </source>
</evidence>
<dbReference type="AlphaFoldDB" id="A0A0F4Z5A0"/>
<dbReference type="Proteomes" id="UP000053958">
    <property type="component" value="Unassembled WGS sequence"/>
</dbReference>
<dbReference type="RefSeq" id="XP_013331680.1">
    <property type="nucleotide sequence ID" value="XM_013476226.1"/>
</dbReference>
<gene>
    <name evidence="2" type="ORF">T310_0933</name>
</gene>
<dbReference type="GeneID" id="25312987"/>
<comment type="caution">
    <text evidence="2">The sequence shown here is derived from an EMBL/GenBank/DDBJ whole genome shotgun (WGS) entry which is preliminary data.</text>
</comment>
<feature type="region of interest" description="Disordered" evidence="1">
    <location>
        <begin position="1"/>
        <end position="27"/>
    </location>
</feature>
<organism evidence="2 3">
    <name type="scientific">Rasamsonia emersonii (strain ATCC 16479 / CBS 393.64 / IMI 116815)</name>
    <dbReference type="NCBI Taxonomy" id="1408163"/>
    <lineage>
        <taxon>Eukaryota</taxon>
        <taxon>Fungi</taxon>
        <taxon>Dikarya</taxon>
        <taxon>Ascomycota</taxon>
        <taxon>Pezizomycotina</taxon>
        <taxon>Eurotiomycetes</taxon>
        <taxon>Eurotiomycetidae</taxon>
        <taxon>Eurotiales</taxon>
        <taxon>Trichocomaceae</taxon>
        <taxon>Rasamsonia</taxon>
    </lineage>
</organism>
<evidence type="ECO:0000313" key="2">
    <source>
        <dbReference type="EMBL" id="KKA25068.1"/>
    </source>
</evidence>
<name>A0A0F4Z5A0_RASE3</name>
<keyword evidence="3" id="KW-1185">Reference proteome</keyword>
<protein>
    <submittedName>
        <fullName evidence="2">Uncharacterized protein</fullName>
    </submittedName>
</protein>
<proteinExistence type="predicted"/>
<accession>A0A0F4Z5A0</accession>
<reference evidence="2 3" key="1">
    <citation type="submission" date="2015-04" db="EMBL/GenBank/DDBJ databases">
        <authorList>
            <person name="Heijne W.H."/>
            <person name="Fedorova N.D."/>
            <person name="Nierman W.C."/>
            <person name="Vollebregt A.W."/>
            <person name="Zhao Z."/>
            <person name="Wu L."/>
            <person name="Kumar M."/>
            <person name="Stam H."/>
            <person name="van den Berg M.A."/>
            <person name="Pel H.J."/>
        </authorList>
    </citation>
    <scope>NUCLEOTIDE SEQUENCE [LARGE SCALE GENOMIC DNA]</scope>
    <source>
        <strain evidence="2 3">CBS 393.64</strain>
    </source>
</reference>
<evidence type="ECO:0000256" key="1">
    <source>
        <dbReference type="SAM" id="MobiDB-lite"/>
    </source>
</evidence>